<keyword evidence="7" id="KW-1185">Reference proteome</keyword>
<evidence type="ECO:0000313" key="7">
    <source>
        <dbReference type="Proteomes" id="UP000747399"/>
    </source>
</evidence>
<dbReference type="InterPro" id="IPR037231">
    <property type="entry name" value="NAP-like_sf"/>
</dbReference>
<feature type="region of interest" description="Disordered" evidence="4">
    <location>
        <begin position="220"/>
        <end position="329"/>
    </location>
</feature>
<feature type="compositionally biased region" description="Acidic residues" evidence="4">
    <location>
        <begin position="288"/>
        <end position="313"/>
    </location>
</feature>
<dbReference type="GO" id="GO:0042393">
    <property type="term" value="F:histone binding"/>
    <property type="evidence" value="ECO:0007669"/>
    <property type="project" value="UniProtKB-ARBA"/>
</dbReference>
<proteinExistence type="inferred from homology"/>
<feature type="compositionally biased region" description="Acidic residues" evidence="4">
    <location>
        <begin position="727"/>
        <end position="755"/>
    </location>
</feature>
<feature type="region of interest" description="Disordered" evidence="4">
    <location>
        <begin position="350"/>
        <end position="388"/>
    </location>
</feature>
<evidence type="ECO:0000256" key="4">
    <source>
        <dbReference type="SAM" id="MobiDB-lite"/>
    </source>
</evidence>
<comment type="similarity">
    <text evidence="1 3">Belongs to the nucleosome assembly protein (NAP) family.</text>
</comment>
<dbReference type="Gene3D" id="3.30.1120.90">
    <property type="entry name" value="Nucleosome assembly protein"/>
    <property type="match status" value="2"/>
</dbReference>
<feature type="compositionally biased region" description="Low complexity" evidence="4">
    <location>
        <begin position="233"/>
        <end position="242"/>
    </location>
</feature>
<dbReference type="Pfam" id="PF00956">
    <property type="entry name" value="NAP"/>
    <property type="match status" value="2"/>
</dbReference>
<evidence type="ECO:0000313" key="6">
    <source>
        <dbReference type="EMBL" id="GIL68403.1"/>
    </source>
</evidence>
<comment type="caution">
    <text evidence="6">The sequence shown here is derived from an EMBL/GenBank/DDBJ whole genome shotgun (WGS) entry which is preliminary data.</text>
</comment>
<protein>
    <recommendedName>
        <fullName evidence="8">Nucleosome assembly protein</fullName>
    </recommendedName>
</protein>
<evidence type="ECO:0008006" key="8">
    <source>
        <dbReference type="Google" id="ProtNLM"/>
    </source>
</evidence>
<organism evidence="6 7">
    <name type="scientific">Volvox africanus</name>
    <dbReference type="NCBI Taxonomy" id="51714"/>
    <lineage>
        <taxon>Eukaryota</taxon>
        <taxon>Viridiplantae</taxon>
        <taxon>Chlorophyta</taxon>
        <taxon>core chlorophytes</taxon>
        <taxon>Chlorophyceae</taxon>
        <taxon>CS clade</taxon>
        <taxon>Chlamydomonadales</taxon>
        <taxon>Volvocaceae</taxon>
        <taxon>Volvox</taxon>
    </lineage>
</organism>
<feature type="compositionally biased region" description="Basic and acidic residues" evidence="4">
    <location>
        <begin position="319"/>
        <end position="328"/>
    </location>
</feature>
<feature type="compositionally biased region" description="Acidic residues" evidence="4">
    <location>
        <begin position="359"/>
        <end position="377"/>
    </location>
</feature>
<dbReference type="PANTHER" id="PTHR11875">
    <property type="entry name" value="TESTIS-SPECIFIC Y-ENCODED PROTEIN"/>
    <property type="match status" value="1"/>
</dbReference>
<keyword evidence="2" id="KW-0143">Chaperone</keyword>
<evidence type="ECO:0000256" key="2">
    <source>
        <dbReference type="ARBA" id="ARBA00023186"/>
    </source>
</evidence>
<accession>A0A8J4BW44</accession>
<dbReference type="GO" id="GO:0006334">
    <property type="term" value="P:nucleosome assembly"/>
    <property type="evidence" value="ECO:0007669"/>
    <property type="project" value="InterPro"/>
</dbReference>
<keyword evidence="5" id="KW-0812">Transmembrane</keyword>
<reference evidence="6" key="1">
    <citation type="journal article" date="2021" name="Proc. Natl. Acad. Sci. U.S.A.">
        <title>Three genomes in the algal genus Volvox reveal the fate of a haploid sex-determining region after a transition to homothallism.</title>
        <authorList>
            <person name="Yamamoto K."/>
            <person name="Hamaji T."/>
            <person name="Kawai-Toyooka H."/>
            <person name="Matsuzaki R."/>
            <person name="Takahashi F."/>
            <person name="Nishimura Y."/>
            <person name="Kawachi M."/>
            <person name="Noguchi H."/>
            <person name="Minakuchi Y."/>
            <person name="Umen J.G."/>
            <person name="Toyoda A."/>
            <person name="Nozaki H."/>
        </authorList>
    </citation>
    <scope>NUCLEOTIDE SEQUENCE</scope>
    <source>
        <strain evidence="6">NIES-3780</strain>
    </source>
</reference>
<dbReference type="EMBL" id="BNCO01000117">
    <property type="protein sequence ID" value="GIL68403.1"/>
    <property type="molecule type" value="Genomic_DNA"/>
</dbReference>
<dbReference type="AlphaFoldDB" id="A0A8J4BW44"/>
<evidence type="ECO:0000256" key="5">
    <source>
        <dbReference type="SAM" id="Phobius"/>
    </source>
</evidence>
<feature type="region of interest" description="Disordered" evidence="4">
    <location>
        <begin position="727"/>
        <end position="760"/>
    </location>
</feature>
<evidence type="ECO:0000256" key="1">
    <source>
        <dbReference type="ARBA" id="ARBA00009947"/>
    </source>
</evidence>
<dbReference type="GO" id="GO:0000724">
    <property type="term" value="P:double-strand break repair via homologous recombination"/>
    <property type="evidence" value="ECO:0007669"/>
    <property type="project" value="UniProtKB-ARBA"/>
</dbReference>
<evidence type="ECO:0000256" key="3">
    <source>
        <dbReference type="RuleBase" id="RU003876"/>
    </source>
</evidence>
<dbReference type="InterPro" id="IPR002164">
    <property type="entry name" value="NAP_family"/>
</dbReference>
<dbReference type="GO" id="GO:0005634">
    <property type="term" value="C:nucleus"/>
    <property type="evidence" value="ECO:0007669"/>
    <property type="project" value="InterPro"/>
</dbReference>
<dbReference type="Proteomes" id="UP000747399">
    <property type="component" value="Unassembled WGS sequence"/>
</dbReference>
<feature type="transmembrane region" description="Helical" evidence="5">
    <location>
        <begin position="803"/>
        <end position="826"/>
    </location>
</feature>
<name>A0A8J4BW44_9CHLO</name>
<keyword evidence="5" id="KW-1133">Transmembrane helix</keyword>
<feature type="region of interest" description="Disordered" evidence="4">
    <location>
        <begin position="433"/>
        <end position="456"/>
    </location>
</feature>
<gene>
    <name evidence="6" type="ORF">Vafri_21653</name>
</gene>
<dbReference type="SUPFAM" id="SSF143113">
    <property type="entry name" value="NAP-like"/>
    <property type="match status" value="2"/>
</dbReference>
<sequence length="840" mass="90453">MAEKKVFSAITEIEVQIDASHKRRQQRQKELLKEYLQAREPFLQRRFELVTGRSEPTDEELQGFRPQGVAAAAPADAKANAAGSTAGGGKCATARGVPFFWLNVLCNEEKLADMITPRDRCALEYLEDIRYLTGPMGLVLEFHFASNPYFHNKVLRKGTLIIPRSTEKGDPSGSLPPGGCGLEELMRGVQGWRDESTVIDWKPGRSLLVRSDPVVAADETAAAARQRSKKGKAGAAASAGTKESGKSDGSVSAGKKGKARKQAAKSVSTVPSRSKRHGKHSGPAPDLPDPEDLDDLDDEAEAEVGDEAGDEDVQGGQGEEVRHEDGRSHVVRRRPCPSFFRFFLPLAGRNMHQRKEPDPTVEDEDDEEQGDSEEQEEQGGSLGVLGGSAGTVNAAAAASSSQQRQKLDSELLDVIVKRVIPRAVHLYLAAGHGVHGKTPSQGRTGGGEDADAEEEGFQLVSGSPAGDIASLALGAQKALHVLMALQRQMDAMAADLKRGEWEAWVAQMEEVKKLTARRRTLLVGPAGASGGKLSIPAFWLRALRGVPYGSLLVQHRDERALSYLADIRLSWDTSRMPSAEDPHRQVDLELEFLPNPYFSNHVLRKSFTFHAPGGSLNRMWVASVKSDTIDWQPGRNLTVRVLGGRQPRGHAGDKAPSGRAARPRNVPSFFAFFDDTPGALVRAFDIHGGQSASAVQEANQAQEEFMAELINFVVQFAGSLAAESAVDVDDLGDEREDDDDEDTDEDENAEGEEGEAAAARLGGRAAAKAARRRGAGGNNNNSSTGIAGDHGGSLFRRLFSGGVGSGGIVMAVFVVIMLLAQVLVFLDTLEFVRGRFNRAA</sequence>
<keyword evidence="5" id="KW-0472">Membrane</keyword>